<name>A0A2A9EDB3_9MICO</name>
<feature type="compositionally biased region" description="Low complexity" evidence="1">
    <location>
        <begin position="65"/>
        <end position="84"/>
    </location>
</feature>
<dbReference type="AlphaFoldDB" id="A0A2A9EDB3"/>
<sequence length="221" mass="22573">MTEQTEPTGAPEPAEARSSAQGATPEHAQQRPRRRGLVLGIVGAVVLVAAGVTAAVLATREPTAPVTPPAVTITNPVPTPAATPVEREESTPLAAALPDTVLQWAYAGIEEEKGQRGALETYRVTYVDGAGGKVALHVTQLRDAEAAASVAAGLADAFAALNPDATTTTLPVTIGGEAKGEATIRTLPSASGAATWVNGTVVLHAEGPADEIEDFFRAFPL</sequence>
<keyword evidence="2" id="KW-0472">Membrane</keyword>
<keyword evidence="2" id="KW-0812">Transmembrane</keyword>
<dbReference type="Proteomes" id="UP000221394">
    <property type="component" value="Unassembled WGS sequence"/>
</dbReference>
<feature type="region of interest" description="Disordered" evidence="1">
    <location>
        <begin position="1"/>
        <end position="33"/>
    </location>
</feature>
<keyword evidence="2" id="KW-1133">Transmembrane helix</keyword>
<feature type="region of interest" description="Disordered" evidence="1">
    <location>
        <begin position="65"/>
        <end position="89"/>
    </location>
</feature>
<comment type="caution">
    <text evidence="3">The sequence shown here is derived from an EMBL/GenBank/DDBJ whole genome shotgun (WGS) entry which is preliminary data.</text>
</comment>
<reference evidence="3 4" key="1">
    <citation type="submission" date="2017-10" db="EMBL/GenBank/DDBJ databases">
        <title>Sequencing the genomes of 1000 actinobacteria strains.</title>
        <authorList>
            <person name="Klenk H.-P."/>
        </authorList>
    </citation>
    <scope>NUCLEOTIDE SEQUENCE [LARGE SCALE GENOMIC DNA]</scope>
    <source>
        <strain evidence="3 4">DSM 21574</strain>
    </source>
</reference>
<organism evidence="3 4">
    <name type="scientific">Flavimobilis soli</name>
    <dbReference type="NCBI Taxonomy" id="442709"/>
    <lineage>
        <taxon>Bacteria</taxon>
        <taxon>Bacillati</taxon>
        <taxon>Actinomycetota</taxon>
        <taxon>Actinomycetes</taxon>
        <taxon>Micrococcales</taxon>
        <taxon>Jonesiaceae</taxon>
        <taxon>Flavimobilis</taxon>
    </lineage>
</organism>
<dbReference type="OrthoDB" id="5140693at2"/>
<gene>
    <name evidence="3" type="ORF">ATL41_1258</name>
</gene>
<keyword evidence="4" id="KW-1185">Reference proteome</keyword>
<proteinExistence type="predicted"/>
<evidence type="ECO:0000256" key="1">
    <source>
        <dbReference type="SAM" id="MobiDB-lite"/>
    </source>
</evidence>
<dbReference type="EMBL" id="PDJH01000001">
    <property type="protein sequence ID" value="PFG36531.1"/>
    <property type="molecule type" value="Genomic_DNA"/>
</dbReference>
<protein>
    <submittedName>
        <fullName evidence="3">Uncharacterized protein</fullName>
    </submittedName>
</protein>
<accession>A0A2A9EDB3</accession>
<evidence type="ECO:0000256" key="2">
    <source>
        <dbReference type="SAM" id="Phobius"/>
    </source>
</evidence>
<evidence type="ECO:0000313" key="4">
    <source>
        <dbReference type="Proteomes" id="UP000221394"/>
    </source>
</evidence>
<feature type="transmembrane region" description="Helical" evidence="2">
    <location>
        <begin position="37"/>
        <end position="58"/>
    </location>
</feature>
<evidence type="ECO:0000313" key="3">
    <source>
        <dbReference type="EMBL" id="PFG36531.1"/>
    </source>
</evidence>
<dbReference type="RefSeq" id="WP_098457701.1">
    <property type="nucleotide sequence ID" value="NZ_PDJH01000001.1"/>
</dbReference>